<dbReference type="Pfam" id="PF11926">
    <property type="entry name" value="DUF3444"/>
    <property type="match status" value="1"/>
</dbReference>
<dbReference type="Proteomes" id="UP001497516">
    <property type="component" value="Chromosome 4"/>
</dbReference>
<protein>
    <recommendedName>
        <fullName evidence="1">DUF3444 domain-containing protein</fullName>
    </recommendedName>
</protein>
<keyword evidence="3" id="KW-1185">Reference proteome</keyword>
<organism evidence="2 3">
    <name type="scientific">Linum trigynum</name>
    <dbReference type="NCBI Taxonomy" id="586398"/>
    <lineage>
        <taxon>Eukaryota</taxon>
        <taxon>Viridiplantae</taxon>
        <taxon>Streptophyta</taxon>
        <taxon>Embryophyta</taxon>
        <taxon>Tracheophyta</taxon>
        <taxon>Spermatophyta</taxon>
        <taxon>Magnoliopsida</taxon>
        <taxon>eudicotyledons</taxon>
        <taxon>Gunneridae</taxon>
        <taxon>Pentapetalae</taxon>
        <taxon>rosids</taxon>
        <taxon>fabids</taxon>
        <taxon>Malpighiales</taxon>
        <taxon>Linaceae</taxon>
        <taxon>Linum</taxon>
    </lineage>
</organism>
<dbReference type="InterPro" id="IPR024593">
    <property type="entry name" value="DUF3444"/>
</dbReference>
<accession>A0AAV2EJI4</accession>
<gene>
    <name evidence="2" type="ORF">LTRI10_LOCUS26992</name>
</gene>
<dbReference type="AlphaFoldDB" id="A0AAV2EJI4"/>
<evidence type="ECO:0000313" key="3">
    <source>
        <dbReference type="Proteomes" id="UP001497516"/>
    </source>
</evidence>
<reference evidence="2 3" key="1">
    <citation type="submission" date="2024-04" db="EMBL/GenBank/DDBJ databases">
        <authorList>
            <person name="Fracassetti M."/>
        </authorList>
    </citation>
    <scope>NUCLEOTIDE SEQUENCE [LARGE SCALE GENOMIC DNA]</scope>
</reference>
<sequence length="72" mass="8695">MQCKRAARQVYRIYPKKGSVCGVYKERQRHVPQRDELWSDFVVVLSNYSEIHGLSFTYLDKVYGFKTMFKRR</sequence>
<name>A0AAV2EJI4_9ROSI</name>
<dbReference type="EMBL" id="OZ034817">
    <property type="protein sequence ID" value="CAL1385892.1"/>
    <property type="molecule type" value="Genomic_DNA"/>
</dbReference>
<feature type="domain" description="DUF3444" evidence="1">
    <location>
        <begin position="1"/>
        <end position="71"/>
    </location>
</feature>
<evidence type="ECO:0000313" key="2">
    <source>
        <dbReference type="EMBL" id="CAL1385892.1"/>
    </source>
</evidence>
<proteinExistence type="predicted"/>
<evidence type="ECO:0000259" key="1">
    <source>
        <dbReference type="Pfam" id="PF11926"/>
    </source>
</evidence>